<dbReference type="Proteomes" id="UP001159363">
    <property type="component" value="Chromosome 7"/>
</dbReference>
<sequence length="96" mass="11191">MSRRGIVRNVHFITERQTAYKVLHEDVEISKSNSAYAVLCTDMQQVLYCPTPHHSSMVDQRQFSTYNQCVDKMETEKPFMLVWNESVAKRGFSEVT</sequence>
<proteinExistence type="predicted"/>
<comment type="caution">
    <text evidence="1">The sequence shown here is derived from an EMBL/GenBank/DDBJ whole genome shotgun (WGS) entry which is preliminary data.</text>
</comment>
<dbReference type="EMBL" id="JARBHB010000008">
    <property type="protein sequence ID" value="KAJ8876894.1"/>
    <property type="molecule type" value="Genomic_DNA"/>
</dbReference>
<accession>A0ABQ9GXX5</accession>
<keyword evidence="2" id="KW-1185">Reference proteome</keyword>
<evidence type="ECO:0000313" key="2">
    <source>
        <dbReference type="Proteomes" id="UP001159363"/>
    </source>
</evidence>
<name>A0ABQ9GXX5_9NEOP</name>
<gene>
    <name evidence="1" type="ORF">PR048_021343</name>
</gene>
<organism evidence="1 2">
    <name type="scientific">Dryococelus australis</name>
    <dbReference type="NCBI Taxonomy" id="614101"/>
    <lineage>
        <taxon>Eukaryota</taxon>
        <taxon>Metazoa</taxon>
        <taxon>Ecdysozoa</taxon>
        <taxon>Arthropoda</taxon>
        <taxon>Hexapoda</taxon>
        <taxon>Insecta</taxon>
        <taxon>Pterygota</taxon>
        <taxon>Neoptera</taxon>
        <taxon>Polyneoptera</taxon>
        <taxon>Phasmatodea</taxon>
        <taxon>Verophasmatodea</taxon>
        <taxon>Anareolatae</taxon>
        <taxon>Phasmatidae</taxon>
        <taxon>Eurycanthinae</taxon>
        <taxon>Dryococelus</taxon>
    </lineage>
</organism>
<protein>
    <submittedName>
        <fullName evidence="1">Uncharacterized protein</fullName>
    </submittedName>
</protein>
<reference evidence="1 2" key="1">
    <citation type="submission" date="2023-02" db="EMBL/GenBank/DDBJ databases">
        <title>LHISI_Scaffold_Assembly.</title>
        <authorList>
            <person name="Stuart O.P."/>
            <person name="Cleave R."/>
            <person name="Magrath M.J.L."/>
            <person name="Mikheyev A.S."/>
        </authorList>
    </citation>
    <scope>NUCLEOTIDE SEQUENCE [LARGE SCALE GENOMIC DNA]</scope>
    <source>
        <strain evidence="1">Daus_M_001</strain>
        <tissue evidence="1">Leg muscle</tissue>
    </source>
</reference>
<evidence type="ECO:0000313" key="1">
    <source>
        <dbReference type="EMBL" id="KAJ8876894.1"/>
    </source>
</evidence>